<dbReference type="Proteomes" id="UP000060043">
    <property type="component" value="Chromosome"/>
</dbReference>
<dbReference type="OrthoDB" id="1018at2157"/>
<dbReference type="InterPro" id="IPR050508">
    <property type="entry name" value="Methyltransf_Superfamily"/>
</dbReference>
<protein>
    <submittedName>
        <fullName evidence="4">Methyltransferase</fullName>
    </submittedName>
</protein>
<dbReference type="RefSeq" id="WP_011278576.1">
    <property type="nucleotide sequence ID" value="NZ_BHWZ01000004.1"/>
</dbReference>
<dbReference type="PaxDb" id="1435377-SUSAZ_08390"/>
<keyword evidence="1 4" id="KW-0489">Methyltransferase</keyword>
<dbReference type="STRING" id="1435377.SUSAZ_08390"/>
<reference evidence="6 7" key="1">
    <citation type="submission" date="2015-12" db="EMBL/GenBank/DDBJ databases">
        <title>A stable core within a dynamic pangenome in Sulfolobus acidocaldarius.</title>
        <authorList>
            <person name="Anderson R."/>
            <person name="Kouris A."/>
            <person name="Seward C."/>
            <person name="Campbell K."/>
            <person name="Whitaker R."/>
        </authorList>
    </citation>
    <scope>NUCLEOTIDE SEQUENCE [LARGE SCALE GENOMIC DNA]</scope>
    <source>
        <strain evidence="4 7">GG12-C01-09</strain>
        <strain evidence="5 6">NG05B_CO5_07</strain>
    </source>
</reference>
<proteinExistence type="predicted"/>
<dbReference type="Gene3D" id="3.40.50.150">
    <property type="entry name" value="Vaccinia Virus protein VP39"/>
    <property type="match status" value="1"/>
</dbReference>
<name>A0A0U3HH24_9CREN</name>
<dbReference type="InterPro" id="IPR029063">
    <property type="entry name" value="SAM-dependent_MTases_sf"/>
</dbReference>
<sequence>MKNVEDRKISPFILSLPLRRLIESEDDFIDYVKPGMVVLDHGCGPGYYTFSLARKVGNKGLVYALDSDERQIRILSSKLEREGITNVKTFVSRDLSPIPSNSIDFVLSKDVLCCTVLHKELADEIKRVLKPGGLAFVSIRKGFGPDPRNISAKELFSLFPDSVKRYQGLLSAWVLYKK</sequence>
<dbReference type="EMBL" id="CP013695">
    <property type="protein sequence ID" value="ALU30801.1"/>
    <property type="molecule type" value="Genomic_DNA"/>
</dbReference>
<dbReference type="CDD" id="cd02440">
    <property type="entry name" value="AdoMet_MTases"/>
    <property type="match status" value="1"/>
</dbReference>
<dbReference type="OMA" id="SSIMELW"/>
<dbReference type="PANTHER" id="PTHR42912">
    <property type="entry name" value="METHYLTRANSFERASE"/>
    <property type="match status" value="1"/>
</dbReference>
<accession>A0A0U3HH24</accession>
<feature type="domain" description="Methyltransferase" evidence="3">
    <location>
        <begin position="33"/>
        <end position="137"/>
    </location>
</feature>
<dbReference type="GO" id="GO:0032259">
    <property type="term" value="P:methylation"/>
    <property type="evidence" value="ECO:0007669"/>
    <property type="project" value="UniProtKB-KW"/>
</dbReference>
<dbReference type="Proteomes" id="UP000065473">
    <property type="component" value="Chromosome"/>
</dbReference>
<organism evidence="4 7">
    <name type="scientific">Sulfolobus acidocaldarius</name>
    <dbReference type="NCBI Taxonomy" id="2285"/>
    <lineage>
        <taxon>Archaea</taxon>
        <taxon>Thermoproteota</taxon>
        <taxon>Thermoprotei</taxon>
        <taxon>Sulfolobales</taxon>
        <taxon>Sulfolobaceae</taxon>
        <taxon>Sulfolobus</taxon>
    </lineage>
</organism>
<evidence type="ECO:0000313" key="4">
    <source>
        <dbReference type="EMBL" id="ALU30108.1"/>
    </source>
</evidence>
<evidence type="ECO:0000313" key="7">
    <source>
        <dbReference type="Proteomes" id="UP000065473"/>
    </source>
</evidence>
<evidence type="ECO:0000256" key="2">
    <source>
        <dbReference type="ARBA" id="ARBA00022691"/>
    </source>
</evidence>
<keyword evidence="4" id="KW-0808">Transferase</keyword>
<dbReference type="SUPFAM" id="SSF53335">
    <property type="entry name" value="S-adenosyl-L-methionine-dependent methyltransferases"/>
    <property type="match status" value="1"/>
</dbReference>
<keyword evidence="2" id="KW-0949">S-adenosyl-L-methionine</keyword>
<dbReference type="GO" id="GO:0008168">
    <property type="term" value="F:methyltransferase activity"/>
    <property type="evidence" value="ECO:0007669"/>
    <property type="project" value="UniProtKB-KW"/>
</dbReference>
<evidence type="ECO:0000256" key="1">
    <source>
        <dbReference type="ARBA" id="ARBA00022603"/>
    </source>
</evidence>
<dbReference type="AlphaFoldDB" id="A0A0U3HH24"/>
<dbReference type="Pfam" id="PF13847">
    <property type="entry name" value="Methyltransf_31"/>
    <property type="match status" value="1"/>
</dbReference>
<evidence type="ECO:0000313" key="5">
    <source>
        <dbReference type="EMBL" id="ALU30801.1"/>
    </source>
</evidence>
<dbReference type="EMBL" id="CP013694">
    <property type="protein sequence ID" value="ALU30108.1"/>
    <property type="molecule type" value="Genomic_DNA"/>
</dbReference>
<evidence type="ECO:0000259" key="3">
    <source>
        <dbReference type="Pfam" id="PF13847"/>
    </source>
</evidence>
<dbReference type="GeneID" id="14552261"/>
<dbReference type="PANTHER" id="PTHR42912:SF93">
    <property type="entry name" value="N6-ADENOSINE-METHYLTRANSFERASE TMT1A"/>
    <property type="match status" value="1"/>
</dbReference>
<gene>
    <name evidence="4" type="ORF">ATY89_09290</name>
    <name evidence="5" type="ORF">ATZ20_00700</name>
</gene>
<dbReference type="InterPro" id="IPR025714">
    <property type="entry name" value="Methyltranfer_dom"/>
</dbReference>
<evidence type="ECO:0000313" key="6">
    <source>
        <dbReference type="Proteomes" id="UP000060043"/>
    </source>
</evidence>